<dbReference type="PANTHER" id="PTHR46600:SF11">
    <property type="entry name" value="THAP DOMAIN-CONTAINING PROTEIN 10"/>
    <property type="match status" value="1"/>
</dbReference>
<dbReference type="InterPro" id="IPR038441">
    <property type="entry name" value="THAP_Znf_sf"/>
</dbReference>
<dbReference type="Gene3D" id="6.20.210.20">
    <property type="entry name" value="THAP domain"/>
    <property type="match status" value="1"/>
</dbReference>
<dbReference type="PROSITE" id="PS50950">
    <property type="entry name" value="ZF_THAP"/>
    <property type="match status" value="1"/>
</dbReference>
<dbReference type="EMBL" id="JBDJPC010000007">
    <property type="protein sequence ID" value="KAL1493664.1"/>
    <property type="molecule type" value="Genomic_DNA"/>
</dbReference>
<dbReference type="InterPro" id="IPR026516">
    <property type="entry name" value="THAP1/10"/>
</dbReference>
<keyword evidence="1" id="KW-0479">Metal-binding</keyword>
<accession>A0ABD1EG37</accession>
<evidence type="ECO:0000313" key="7">
    <source>
        <dbReference type="EMBL" id="KAL1493664.1"/>
    </source>
</evidence>
<dbReference type="SMART" id="SM00692">
    <property type="entry name" value="DM3"/>
    <property type="match status" value="1"/>
</dbReference>
<dbReference type="GO" id="GO:0003677">
    <property type="term" value="F:DNA binding"/>
    <property type="evidence" value="ECO:0007669"/>
    <property type="project" value="UniProtKB-UniRule"/>
</dbReference>
<dbReference type="Pfam" id="PF05485">
    <property type="entry name" value="THAP"/>
    <property type="match status" value="1"/>
</dbReference>
<evidence type="ECO:0000256" key="4">
    <source>
        <dbReference type="ARBA" id="ARBA00023125"/>
    </source>
</evidence>
<evidence type="ECO:0000256" key="5">
    <source>
        <dbReference type="PROSITE-ProRule" id="PRU00309"/>
    </source>
</evidence>
<gene>
    <name evidence="7" type="ORF">ABEB36_009362</name>
</gene>
<keyword evidence="8" id="KW-1185">Reference proteome</keyword>
<dbReference type="InterPro" id="IPR006612">
    <property type="entry name" value="THAP_Znf"/>
</dbReference>
<protein>
    <recommendedName>
        <fullName evidence="6">THAP-type domain-containing protein</fullName>
    </recommendedName>
</protein>
<feature type="domain" description="THAP-type" evidence="6">
    <location>
        <begin position="1"/>
        <end position="88"/>
    </location>
</feature>
<evidence type="ECO:0000313" key="8">
    <source>
        <dbReference type="Proteomes" id="UP001566132"/>
    </source>
</evidence>
<dbReference type="SUPFAM" id="SSF57716">
    <property type="entry name" value="Glucocorticoid receptor-like (DNA-binding domain)"/>
    <property type="match status" value="1"/>
</dbReference>
<comment type="caution">
    <text evidence="7">The sequence shown here is derived from an EMBL/GenBank/DDBJ whole genome shotgun (WGS) entry which is preliminary data.</text>
</comment>
<sequence>MRSHNSYCCVDNCYVNVKDGVPFFRFPKDPIRCQIWKDSLGFVEDHKYANLTPEISHQRVRICAIHFNDDSFTVSGKRLLNTAIPSKVAIKVNSNNI</sequence>
<evidence type="ECO:0000256" key="1">
    <source>
        <dbReference type="ARBA" id="ARBA00022723"/>
    </source>
</evidence>
<evidence type="ECO:0000256" key="3">
    <source>
        <dbReference type="ARBA" id="ARBA00022833"/>
    </source>
</evidence>
<reference evidence="7 8" key="1">
    <citation type="submission" date="2024-05" db="EMBL/GenBank/DDBJ databases">
        <title>Genetic variation in Jamaican populations of the coffee berry borer (Hypothenemus hampei).</title>
        <authorList>
            <person name="Errbii M."/>
            <person name="Myrie A."/>
        </authorList>
    </citation>
    <scope>NUCLEOTIDE SEQUENCE [LARGE SCALE GENOMIC DNA]</scope>
    <source>
        <strain evidence="7">JA-Hopewell-2020-01-JO</strain>
        <tissue evidence="7">Whole body</tissue>
    </source>
</reference>
<keyword evidence="2 5" id="KW-0863">Zinc-finger</keyword>
<organism evidence="7 8">
    <name type="scientific">Hypothenemus hampei</name>
    <name type="common">Coffee berry borer</name>
    <dbReference type="NCBI Taxonomy" id="57062"/>
    <lineage>
        <taxon>Eukaryota</taxon>
        <taxon>Metazoa</taxon>
        <taxon>Ecdysozoa</taxon>
        <taxon>Arthropoda</taxon>
        <taxon>Hexapoda</taxon>
        <taxon>Insecta</taxon>
        <taxon>Pterygota</taxon>
        <taxon>Neoptera</taxon>
        <taxon>Endopterygota</taxon>
        <taxon>Coleoptera</taxon>
        <taxon>Polyphaga</taxon>
        <taxon>Cucujiformia</taxon>
        <taxon>Curculionidae</taxon>
        <taxon>Scolytinae</taxon>
        <taxon>Hypothenemus</taxon>
    </lineage>
</organism>
<keyword evidence="4 5" id="KW-0238">DNA-binding</keyword>
<dbReference type="SMART" id="SM00980">
    <property type="entry name" value="THAP"/>
    <property type="match status" value="1"/>
</dbReference>
<name>A0ABD1EG37_HYPHA</name>
<dbReference type="PANTHER" id="PTHR46600">
    <property type="entry name" value="THAP DOMAIN-CONTAINING"/>
    <property type="match status" value="1"/>
</dbReference>
<evidence type="ECO:0000259" key="6">
    <source>
        <dbReference type="PROSITE" id="PS50950"/>
    </source>
</evidence>
<dbReference type="GO" id="GO:0008270">
    <property type="term" value="F:zinc ion binding"/>
    <property type="evidence" value="ECO:0007669"/>
    <property type="project" value="UniProtKB-KW"/>
</dbReference>
<evidence type="ECO:0000256" key="2">
    <source>
        <dbReference type="ARBA" id="ARBA00022771"/>
    </source>
</evidence>
<dbReference type="AlphaFoldDB" id="A0ABD1EG37"/>
<proteinExistence type="predicted"/>
<dbReference type="Proteomes" id="UP001566132">
    <property type="component" value="Unassembled WGS sequence"/>
</dbReference>
<keyword evidence="3" id="KW-0862">Zinc</keyword>